<reference evidence="3" key="1">
    <citation type="journal article" date="2020" name="Fungal Divers.">
        <title>Resolving the Mortierellaceae phylogeny through synthesis of multi-gene phylogenetics and phylogenomics.</title>
        <authorList>
            <person name="Vandepol N."/>
            <person name="Liber J."/>
            <person name="Desiro A."/>
            <person name="Na H."/>
            <person name="Kennedy M."/>
            <person name="Barry K."/>
            <person name="Grigoriev I.V."/>
            <person name="Miller A.N."/>
            <person name="O'Donnell K."/>
            <person name="Stajich J.E."/>
            <person name="Bonito G."/>
        </authorList>
    </citation>
    <scope>NUCLEOTIDE SEQUENCE</scope>
    <source>
        <strain evidence="3">CK1249</strain>
    </source>
</reference>
<evidence type="ECO:0000313" key="3">
    <source>
        <dbReference type="EMBL" id="KAF9958528.1"/>
    </source>
</evidence>
<evidence type="ECO:0000313" key="4">
    <source>
        <dbReference type="Proteomes" id="UP000738359"/>
    </source>
</evidence>
<keyword evidence="4" id="KW-1185">Reference proteome</keyword>
<accession>A0A9P6J2F1</accession>
<feature type="region of interest" description="Disordered" evidence="2">
    <location>
        <begin position="1"/>
        <end position="51"/>
    </location>
</feature>
<dbReference type="OrthoDB" id="2445852at2759"/>
<sequence length="342" mass="40144">MERDNESHHDKTPDRTTRPQHTQRTPKTPSSSRLRTGSKNRITPSPPVNTDVLERIKSLEISLKQHRDVEEQLRRTLQSTRQEHTTLKEKRAGAAKAWEAKQEAKKDEKDILLAEMQGMIRDINNWKELSTRCKHDLLMKAIEKADLERQFREKDEHKANIIRDRDETEREELRTETLSERTLHKEYEDILGLVNDTSVASAALEKEFGESAVKQQKKEVKKLNREIAKLEAQVAEKKRSMKIDETNAAELELLLEKVVERRIRVLRNDQEEALHNAEEIEKKRKKQADAASQEYERLDELWTTLAQEASMQEYMLIEERDEVDKLDQTLQSLRSKIAELQR</sequence>
<protein>
    <submittedName>
        <fullName evidence="3">Uncharacterized protein</fullName>
    </submittedName>
</protein>
<organism evidence="3 4">
    <name type="scientific">Mortierella alpina</name>
    <name type="common">Oleaginous fungus</name>
    <name type="synonym">Mortierella renispora</name>
    <dbReference type="NCBI Taxonomy" id="64518"/>
    <lineage>
        <taxon>Eukaryota</taxon>
        <taxon>Fungi</taxon>
        <taxon>Fungi incertae sedis</taxon>
        <taxon>Mucoromycota</taxon>
        <taxon>Mortierellomycotina</taxon>
        <taxon>Mortierellomycetes</taxon>
        <taxon>Mortierellales</taxon>
        <taxon>Mortierellaceae</taxon>
        <taxon>Mortierella</taxon>
    </lineage>
</organism>
<name>A0A9P6J2F1_MORAP</name>
<proteinExistence type="predicted"/>
<gene>
    <name evidence="3" type="ORF">BGZ70_009167</name>
</gene>
<comment type="caution">
    <text evidence="3">The sequence shown here is derived from an EMBL/GenBank/DDBJ whole genome shotgun (WGS) entry which is preliminary data.</text>
</comment>
<dbReference type="EMBL" id="JAAAHY010000721">
    <property type="protein sequence ID" value="KAF9958528.1"/>
    <property type="molecule type" value="Genomic_DNA"/>
</dbReference>
<feature type="coiled-coil region" evidence="1">
    <location>
        <begin position="56"/>
        <end position="90"/>
    </location>
</feature>
<feature type="compositionally biased region" description="Basic and acidic residues" evidence="2">
    <location>
        <begin position="1"/>
        <end position="17"/>
    </location>
</feature>
<evidence type="ECO:0000256" key="2">
    <source>
        <dbReference type="SAM" id="MobiDB-lite"/>
    </source>
</evidence>
<feature type="compositionally biased region" description="Polar residues" evidence="2">
    <location>
        <begin position="30"/>
        <end position="43"/>
    </location>
</feature>
<evidence type="ECO:0000256" key="1">
    <source>
        <dbReference type="SAM" id="Coils"/>
    </source>
</evidence>
<dbReference type="AlphaFoldDB" id="A0A9P6J2F1"/>
<feature type="coiled-coil region" evidence="1">
    <location>
        <begin position="206"/>
        <end position="283"/>
    </location>
</feature>
<dbReference type="Proteomes" id="UP000738359">
    <property type="component" value="Unassembled WGS sequence"/>
</dbReference>
<keyword evidence="1" id="KW-0175">Coiled coil</keyword>
<feature type="compositionally biased region" description="Low complexity" evidence="2">
    <location>
        <begin position="19"/>
        <end position="29"/>
    </location>
</feature>